<accession>A0A9P4NTL2</accession>
<feature type="region of interest" description="Disordered" evidence="1">
    <location>
        <begin position="243"/>
        <end position="271"/>
    </location>
</feature>
<proteinExistence type="predicted"/>
<dbReference type="PANTHER" id="PTHR43040:SF1">
    <property type="entry name" value="RIBONUCLEASE D"/>
    <property type="match status" value="1"/>
</dbReference>
<sequence length="485" mass="53724">MPETEVPIISTKKALIDALKWIEKVAKLDTPSDASRPDTPNNASASNQSANNVLQPLVSGLNTSAASPASVFHPDFRIYFDCGDLITKWRRWEIPILALCVVDKNGVAGTCLIDISALQDAAFVTTSADMDNVDSVRVATGEQRNNPMSLEFILGCVDNVEGANTAQSKRRMSLKFILQSDDTNTLQDAVYTTTSANHDKNDKIHEMTAARSNDPMSLGFVLGSVDNVQGAITKQSKRQISPKSILENANINTSQKTASTTASTNHDNTDKVLEKSTAQTTRPMSLKFLLESVDVVKVCYIVSVQCYALFRHYDVTVQNVIDLQLSCMDFLSWDEDDCPTLQLTAKMLAPLKTTDITTAKTSVMTSTAALVAPFKPKIVKSCTERIQALYALSRALESTGVTTPSSDWASAEVRVRLELCQTLNFGKTIPPAKYSPNWQVHQKNTRGGRSSLRVLMEEKEEHQRARRARRAFYKKKYDRKRRSKE</sequence>
<reference evidence="2" key="1">
    <citation type="journal article" date="2020" name="Stud. Mycol.">
        <title>101 Dothideomycetes genomes: a test case for predicting lifestyles and emergence of pathogens.</title>
        <authorList>
            <person name="Haridas S."/>
            <person name="Albert R."/>
            <person name="Binder M."/>
            <person name="Bloem J."/>
            <person name="Labutti K."/>
            <person name="Salamov A."/>
            <person name="Andreopoulos B."/>
            <person name="Baker S."/>
            <person name="Barry K."/>
            <person name="Bills G."/>
            <person name="Bluhm B."/>
            <person name="Cannon C."/>
            <person name="Castanera R."/>
            <person name="Culley D."/>
            <person name="Daum C."/>
            <person name="Ezra D."/>
            <person name="Gonzalez J."/>
            <person name="Henrissat B."/>
            <person name="Kuo A."/>
            <person name="Liang C."/>
            <person name="Lipzen A."/>
            <person name="Lutzoni F."/>
            <person name="Magnuson J."/>
            <person name="Mondo S."/>
            <person name="Nolan M."/>
            <person name="Ohm R."/>
            <person name="Pangilinan J."/>
            <person name="Park H.-J."/>
            <person name="Ramirez L."/>
            <person name="Alfaro M."/>
            <person name="Sun H."/>
            <person name="Tritt A."/>
            <person name="Yoshinaga Y."/>
            <person name="Zwiers L.-H."/>
            <person name="Turgeon B."/>
            <person name="Goodwin S."/>
            <person name="Spatafora J."/>
            <person name="Crous P."/>
            <person name="Grigoriev I."/>
        </authorList>
    </citation>
    <scope>NUCLEOTIDE SEQUENCE</scope>
    <source>
        <strain evidence="2">CBS 130266</strain>
    </source>
</reference>
<feature type="compositionally biased region" description="Polar residues" evidence="1">
    <location>
        <begin position="243"/>
        <end position="256"/>
    </location>
</feature>
<feature type="compositionally biased region" description="Basic residues" evidence="1">
    <location>
        <begin position="464"/>
        <end position="485"/>
    </location>
</feature>
<protein>
    <submittedName>
        <fullName evidence="2">Uncharacterized protein</fullName>
    </submittedName>
</protein>
<dbReference type="Proteomes" id="UP000800235">
    <property type="component" value="Unassembled WGS sequence"/>
</dbReference>
<evidence type="ECO:0000313" key="2">
    <source>
        <dbReference type="EMBL" id="KAF2430991.1"/>
    </source>
</evidence>
<dbReference type="AlphaFoldDB" id="A0A9P4NTL2"/>
<dbReference type="PANTHER" id="PTHR43040">
    <property type="entry name" value="RIBONUCLEASE D"/>
    <property type="match status" value="1"/>
</dbReference>
<feature type="region of interest" description="Disordered" evidence="1">
    <location>
        <begin position="30"/>
        <end position="49"/>
    </location>
</feature>
<gene>
    <name evidence="2" type="ORF">EJ08DRAFT_206855</name>
</gene>
<comment type="caution">
    <text evidence="2">The sequence shown here is derived from an EMBL/GenBank/DDBJ whole genome shotgun (WGS) entry which is preliminary data.</text>
</comment>
<feature type="region of interest" description="Disordered" evidence="1">
    <location>
        <begin position="458"/>
        <end position="485"/>
    </location>
</feature>
<evidence type="ECO:0000256" key="1">
    <source>
        <dbReference type="SAM" id="MobiDB-lite"/>
    </source>
</evidence>
<dbReference type="EMBL" id="MU007035">
    <property type="protein sequence ID" value="KAF2430991.1"/>
    <property type="molecule type" value="Genomic_DNA"/>
</dbReference>
<organism evidence="2 3">
    <name type="scientific">Tothia fuscella</name>
    <dbReference type="NCBI Taxonomy" id="1048955"/>
    <lineage>
        <taxon>Eukaryota</taxon>
        <taxon>Fungi</taxon>
        <taxon>Dikarya</taxon>
        <taxon>Ascomycota</taxon>
        <taxon>Pezizomycotina</taxon>
        <taxon>Dothideomycetes</taxon>
        <taxon>Pleosporomycetidae</taxon>
        <taxon>Venturiales</taxon>
        <taxon>Cylindrosympodiaceae</taxon>
        <taxon>Tothia</taxon>
    </lineage>
</organism>
<keyword evidence="3" id="KW-1185">Reference proteome</keyword>
<evidence type="ECO:0000313" key="3">
    <source>
        <dbReference type="Proteomes" id="UP000800235"/>
    </source>
</evidence>
<name>A0A9P4NTL2_9PEZI</name>